<dbReference type="Pfam" id="PF14559">
    <property type="entry name" value="TPR_19"/>
    <property type="match status" value="1"/>
</dbReference>
<dbReference type="InterPro" id="IPR011990">
    <property type="entry name" value="TPR-like_helical_dom_sf"/>
</dbReference>
<keyword evidence="6" id="KW-1185">Reference proteome</keyword>
<feature type="repeat" description="TPR" evidence="3">
    <location>
        <begin position="56"/>
        <end position="89"/>
    </location>
</feature>
<dbReference type="PANTHER" id="PTHR44858">
    <property type="entry name" value="TETRATRICOPEPTIDE REPEAT PROTEIN 6"/>
    <property type="match status" value="1"/>
</dbReference>
<dbReference type="Proteomes" id="UP000323653">
    <property type="component" value="Chromosome"/>
</dbReference>
<dbReference type="PROSITE" id="PS50005">
    <property type="entry name" value="TPR"/>
    <property type="match status" value="2"/>
</dbReference>
<keyword evidence="2 3" id="KW-0802">TPR repeat</keyword>
<dbReference type="EMBL" id="CP043329">
    <property type="protein sequence ID" value="QEK52668.1"/>
    <property type="molecule type" value="Genomic_DNA"/>
</dbReference>
<evidence type="ECO:0000313" key="5">
    <source>
        <dbReference type="EMBL" id="QEK52668.1"/>
    </source>
</evidence>
<evidence type="ECO:0000256" key="2">
    <source>
        <dbReference type="ARBA" id="ARBA00022803"/>
    </source>
</evidence>
<dbReference type="Gene3D" id="1.25.40.10">
    <property type="entry name" value="Tetratricopeptide repeat domain"/>
    <property type="match status" value="2"/>
</dbReference>
<keyword evidence="4" id="KW-0732">Signal</keyword>
<keyword evidence="1" id="KW-0677">Repeat</keyword>
<dbReference type="Pfam" id="PF13181">
    <property type="entry name" value="TPR_8"/>
    <property type="match status" value="1"/>
</dbReference>
<evidence type="ECO:0008006" key="7">
    <source>
        <dbReference type="Google" id="ProtNLM"/>
    </source>
</evidence>
<name>A0A5C0VIW4_9SPHI</name>
<evidence type="ECO:0000256" key="1">
    <source>
        <dbReference type="ARBA" id="ARBA00022737"/>
    </source>
</evidence>
<proteinExistence type="predicted"/>
<accession>A0A5C0VIW4</accession>
<protein>
    <recommendedName>
        <fullName evidence="7">Tetratricopeptide repeat protein</fullName>
    </recommendedName>
</protein>
<dbReference type="PANTHER" id="PTHR44858:SF1">
    <property type="entry name" value="UDP-N-ACETYLGLUCOSAMINE--PEPTIDE N-ACETYLGLUCOSAMINYLTRANSFERASE SPINDLY-RELATED"/>
    <property type="match status" value="1"/>
</dbReference>
<feature type="chain" id="PRO_5023050008" description="Tetratricopeptide repeat protein" evidence="4">
    <location>
        <begin position="24"/>
        <end position="563"/>
    </location>
</feature>
<dbReference type="AlphaFoldDB" id="A0A5C0VIW4"/>
<evidence type="ECO:0000256" key="4">
    <source>
        <dbReference type="SAM" id="SignalP"/>
    </source>
</evidence>
<dbReference type="InterPro" id="IPR019734">
    <property type="entry name" value="TPR_rpt"/>
</dbReference>
<reference evidence="5 6" key="1">
    <citation type="submission" date="2019-08" db="EMBL/GenBank/DDBJ databases">
        <title>Pedobacter sp. nov., isolated from Han river, South Korea.</title>
        <authorList>
            <person name="Lee D.-H."/>
            <person name="Kim Y.-S."/>
            <person name="Hwang E.-M."/>
            <person name="Le Tran T.C."/>
            <person name="Cha C.-J."/>
        </authorList>
    </citation>
    <scope>NUCLEOTIDE SEQUENCE [LARGE SCALE GENOMIC DNA]</scope>
    <source>
        <strain evidence="5 6">CJ43</strain>
    </source>
</reference>
<organism evidence="5 6">
    <name type="scientific">Pedobacter aquae</name>
    <dbReference type="NCBI Taxonomy" id="2605747"/>
    <lineage>
        <taxon>Bacteria</taxon>
        <taxon>Pseudomonadati</taxon>
        <taxon>Bacteroidota</taxon>
        <taxon>Sphingobacteriia</taxon>
        <taxon>Sphingobacteriales</taxon>
        <taxon>Sphingobacteriaceae</taxon>
        <taxon>Pedobacter</taxon>
    </lineage>
</organism>
<sequence>MNMNKRVAIGVIGLLTWGTVTMAQSLQDARKAVTAEQFQKAKSIFNNLITTQATNAENYYYFGDLYLQLNNPDSAKIIFNKGIAANPKFSLNYIGLGATDLFAKNVSAALANFAKATADMKKKDYKEFIYIGKAYTYEGSQDLDKAFEWFNKAKENGEKDPELHIAMANAYKAQKKNSEAADAYRAAKGYQADLLIVDVNVGEIWTQAYNFELAETTLNGVIQKDANFGPAYRALAENYYRWASQFPAKRPELLPKAKDMYSKYLDLTDRSSDSRYRYLIFLLNATDWATLEKEAKSFISQYGTNPEYKLAERFLGYAAAENGNSDLAIETLSKFQNSVDKSRLIATDYVFLGRAYQSKKQDSLAIGSYLKAYELDTTNSEVLGIIAKAYFVAKKYGKAAEFYEKISKRPNASFTDWFYLGYSNYFYYAIELANKQPQDAVQIKKTLLVADSAFTYVAEKAKNADAYLYLARVEYYLDPTDTEQKGVKAYDKYIELTLAKQTATPPVALTERDKTNLVEAYSYNGGYYITKDKAKAKEYFDKALAIDPGNAKIQDALKALKAS</sequence>
<dbReference type="KEGG" id="pej:FYC62_14125"/>
<evidence type="ECO:0000313" key="6">
    <source>
        <dbReference type="Proteomes" id="UP000323653"/>
    </source>
</evidence>
<gene>
    <name evidence="5" type="ORF">FYC62_14125</name>
</gene>
<dbReference type="InterPro" id="IPR050498">
    <property type="entry name" value="Ycf3"/>
</dbReference>
<evidence type="ECO:0000256" key="3">
    <source>
        <dbReference type="PROSITE-ProRule" id="PRU00339"/>
    </source>
</evidence>
<feature type="signal peptide" evidence="4">
    <location>
        <begin position="1"/>
        <end position="23"/>
    </location>
</feature>
<dbReference type="SUPFAM" id="SSF81901">
    <property type="entry name" value="HCP-like"/>
    <property type="match status" value="2"/>
</dbReference>
<feature type="repeat" description="TPR" evidence="3">
    <location>
        <begin position="346"/>
        <end position="379"/>
    </location>
</feature>
<dbReference type="SMART" id="SM00028">
    <property type="entry name" value="TPR"/>
    <property type="match status" value="6"/>
</dbReference>